<feature type="domain" description="C2H2-type" evidence="13">
    <location>
        <begin position="468"/>
        <end position="495"/>
    </location>
</feature>
<accession>A0A7R9MA35</accession>
<name>A0A7R9MA35_9ACAR</name>
<proteinExistence type="inferred from homology"/>
<evidence type="ECO:0000259" key="13">
    <source>
        <dbReference type="PROSITE" id="PS50157"/>
    </source>
</evidence>
<feature type="compositionally biased region" description="Basic residues" evidence="12">
    <location>
        <begin position="330"/>
        <end position="340"/>
    </location>
</feature>
<dbReference type="InterPro" id="IPR013087">
    <property type="entry name" value="Znf_C2H2_type"/>
</dbReference>
<evidence type="ECO:0000256" key="10">
    <source>
        <dbReference type="ARBA" id="ARBA00023242"/>
    </source>
</evidence>
<dbReference type="FunFam" id="3.30.160.60:FF:000075">
    <property type="entry name" value="Putative zinc finger protein 536"/>
    <property type="match status" value="1"/>
</dbReference>
<dbReference type="GO" id="GO:0000978">
    <property type="term" value="F:RNA polymerase II cis-regulatory region sequence-specific DNA binding"/>
    <property type="evidence" value="ECO:0007669"/>
    <property type="project" value="TreeGrafter"/>
</dbReference>
<keyword evidence="15" id="KW-1185">Reference proteome</keyword>
<feature type="region of interest" description="Disordered" evidence="12">
    <location>
        <begin position="554"/>
        <end position="580"/>
    </location>
</feature>
<keyword evidence="8" id="KW-0238">DNA-binding</keyword>
<evidence type="ECO:0000313" key="14">
    <source>
        <dbReference type="EMBL" id="CAD7655095.1"/>
    </source>
</evidence>
<feature type="domain" description="C2H2-type" evidence="13">
    <location>
        <begin position="189"/>
        <end position="217"/>
    </location>
</feature>
<dbReference type="GO" id="GO:0008270">
    <property type="term" value="F:zinc ion binding"/>
    <property type="evidence" value="ECO:0007669"/>
    <property type="project" value="UniProtKB-KW"/>
</dbReference>
<dbReference type="InterPro" id="IPR036236">
    <property type="entry name" value="Znf_C2H2_sf"/>
</dbReference>
<dbReference type="PROSITE" id="PS00028">
    <property type="entry name" value="ZINC_FINGER_C2H2_1"/>
    <property type="match status" value="5"/>
</dbReference>
<evidence type="ECO:0000256" key="11">
    <source>
        <dbReference type="PROSITE-ProRule" id="PRU00042"/>
    </source>
</evidence>
<feature type="domain" description="C2H2-type" evidence="13">
    <location>
        <begin position="161"/>
        <end position="188"/>
    </location>
</feature>
<feature type="domain" description="C2H2-type" evidence="13">
    <location>
        <begin position="440"/>
        <end position="467"/>
    </location>
</feature>
<evidence type="ECO:0000313" key="15">
    <source>
        <dbReference type="Proteomes" id="UP000728032"/>
    </source>
</evidence>
<evidence type="ECO:0000256" key="4">
    <source>
        <dbReference type="ARBA" id="ARBA00022737"/>
    </source>
</evidence>
<dbReference type="EMBL" id="CAJPVJ010009004">
    <property type="protein sequence ID" value="CAG2172282.1"/>
    <property type="molecule type" value="Genomic_DNA"/>
</dbReference>
<protein>
    <recommendedName>
        <fullName evidence="13">C2H2-type domain-containing protein</fullName>
    </recommendedName>
</protein>
<keyword evidence="4" id="KW-0677">Repeat</keyword>
<keyword evidence="3" id="KW-0479">Metal-binding</keyword>
<evidence type="ECO:0000256" key="8">
    <source>
        <dbReference type="ARBA" id="ARBA00023125"/>
    </source>
</evidence>
<keyword evidence="6" id="KW-0862">Zinc</keyword>
<comment type="similarity">
    <text evidence="2">Belongs to the krueppel C2H2-type zinc-finger protein family.</text>
</comment>
<evidence type="ECO:0000256" key="7">
    <source>
        <dbReference type="ARBA" id="ARBA00023015"/>
    </source>
</evidence>
<dbReference type="GO" id="GO:0005634">
    <property type="term" value="C:nucleus"/>
    <property type="evidence" value="ECO:0007669"/>
    <property type="project" value="UniProtKB-SubCell"/>
</dbReference>
<dbReference type="InterPro" id="IPR050329">
    <property type="entry name" value="GLI_C2H2-zinc-finger"/>
</dbReference>
<feature type="non-terminal residue" evidence="14">
    <location>
        <position position="1"/>
    </location>
</feature>
<gene>
    <name evidence="14" type="ORF">ONB1V03_LOCUS11740</name>
</gene>
<evidence type="ECO:0000256" key="2">
    <source>
        <dbReference type="ARBA" id="ARBA00006991"/>
    </source>
</evidence>
<dbReference type="Pfam" id="PF00096">
    <property type="entry name" value="zf-C2H2"/>
    <property type="match status" value="2"/>
</dbReference>
<feature type="compositionally biased region" description="Basic and acidic residues" evidence="12">
    <location>
        <begin position="281"/>
        <end position="305"/>
    </location>
</feature>
<evidence type="ECO:0000256" key="6">
    <source>
        <dbReference type="ARBA" id="ARBA00022833"/>
    </source>
</evidence>
<dbReference type="PANTHER" id="PTHR19818">
    <property type="entry name" value="ZINC FINGER PROTEIN ZIC AND GLI"/>
    <property type="match status" value="1"/>
</dbReference>
<feature type="compositionally biased region" description="Acidic residues" evidence="12">
    <location>
        <begin position="358"/>
        <end position="373"/>
    </location>
</feature>
<dbReference type="AlphaFoldDB" id="A0A7R9MA35"/>
<feature type="domain" description="C2H2-type" evidence="13">
    <location>
        <begin position="22"/>
        <end position="50"/>
    </location>
</feature>
<evidence type="ECO:0000256" key="5">
    <source>
        <dbReference type="ARBA" id="ARBA00022771"/>
    </source>
</evidence>
<dbReference type="SUPFAM" id="SSF57667">
    <property type="entry name" value="beta-beta-alpha zinc fingers"/>
    <property type="match status" value="4"/>
</dbReference>
<dbReference type="Gene3D" id="3.30.160.60">
    <property type="entry name" value="Classic Zinc Finger"/>
    <property type="match status" value="6"/>
</dbReference>
<dbReference type="Proteomes" id="UP000728032">
    <property type="component" value="Unassembled WGS sequence"/>
</dbReference>
<organism evidence="14">
    <name type="scientific">Oppiella nova</name>
    <dbReference type="NCBI Taxonomy" id="334625"/>
    <lineage>
        <taxon>Eukaryota</taxon>
        <taxon>Metazoa</taxon>
        <taxon>Ecdysozoa</taxon>
        <taxon>Arthropoda</taxon>
        <taxon>Chelicerata</taxon>
        <taxon>Arachnida</taxon>
        <taxon>Acari</taxon>
        <taxon>Acariformes</taxon>
        <taxon>Sarcoptiformes</taxon>
        <taxon>Oribatida</taxon>
        <taxon>Brachypylina</taxon>
        <taxon>Oppioidea</taxon>
        <taxon>Oppiidae</taxon>
        <taxon>Oppiella</taxon>
    </lineage>
</organism>
<keyword evidence="7" id="KW-0805">Transcription regulation</keyword>
<comment type="subcellular location">
    <subcellularLocation>
        <location evidence="1">Nucleus</location>
    </subcellularLocation>
</comment>
<feature type="region of interest" description="Disordered" evidence="12">
    <location>
        <begin position="262"/>
        <end position="373"/>
    </location>
</feature>
<feature type="compositionally biased region" description="Basic and acidic residues" evidence="12">
    <location>
        <begin position="262"/>
        <end position="272"/>
    </location>
</feature>
<dbReference type="GO" id="GO:0000981">
    <property type="term" value="F:DNA-binding transcription factor activity, RNA polymerase II-specific"/>
    <property type="evidence" value="ECO:0007669"/>
    <property type="project" value="TreeGrafter"/>
</dbReference>
<evidence type="ECO:0000256" key="9">
    <source>
        <dbReference type="ARBA" id="ARBA00023163"/>
    </source>
</evidence>
<feature type="region of interest" description="Disordered" evidence="12">
    <location>
        <begin position="217"/>
        <end position="240"/>
    </location>
</feature>
<evidence type="ECO:0000256" key="1">
    <source>
        <dbReference type="ARBA" id="ARBA00004123"/>
    </source>
</evidence>
<dbReference type="EMBL" id="OC923829">
    <property type="protein sequence ID" value="CAD7655095.1"/>
    <property type="molecule type" value="Genomic_DNA"/>
</dbReference>
<keyword evidence="10" id="KW-0539">Nucleus</keyword>
<reference evidence="14" key="1">
    <citation type="submission" date="2020-11" db="EMBL/GenBank/DDBJ databases">
        <authorList>
            <person name="Tran Van P."/>
        </authorList>
    </citation>
    <scope>NUCLEOTIDE SEQUENCE</scope>
</reference>
<dbReference type="PROSITE" id="PS50157">
    <property type="entry name" value="ZINC_FINGER_C2H2_2"/>
    <property type="match status" value="6"/>
</dbReference>
<dbReference type="OrthoDB" id="9451254at2759"/>
<feature type="compositionally biased region" description="Polar residues" evidence="12">
    <location>
        <begin position="306"/>
        <end position="327"/>
    </location>
</feature>
<evidence type="ECO:0000256" key="12">
    <source>
        <dbReference type="SAM" id="MobiDB-lite"/>
    </source>
</evidence>
<sequence length="594" mass="67920">EKLLITMLEGVHPVTEQSYVLYKCCLCGFAFPSLEPVVLHLQASHLNTNKEFTCDKCGANFKWRSELTLHEQLHKAMDHNDKSGGHLSIPSFIHPSLHIQNNYRSHKKSILQNKSIKHKSDPQHSSDMKVKVIKDIQNVVQLSHKFPQGIGDIEETSPGQFKCRFCDKTFDRIFSVHRHERVHTGFKPCICKTCGRGFSEKRNLRHHIIRFHSDGSGRELLKRNRKDKNNSSNSNKRKVATSLKKAALKILNANEVIDNDVNDNHVKEVKQEDSEEEEEEMVTKSEDKESEEKDSEVNTDEHKDTISSNSKETSINCSDSTNATQNVSPSKRRRKGKPSKKIITTDDFSHDSSSYSTEENEALREEDEEDMPDMDTNREEYESMVNSGSDINPNDFLETKLRCHGAFFSSYNPRLGVVEKPVKRNEACRPLVGPDGKFLYPCSYCNKTFCSLSDLNRHMNFHEDVRPFKCEFCEYQSRTNSQLKVHMMRHAGIKQYLCQICSYNGVTQSDLNRHCKTRSHALRSANICPLCSLGFSTQTLLDDHILKFHEMSESSNCSSDKTHKNSALKTSTPQPNNNELSFSSKSFSVKEILN</sequence>
<dbReference type="PANTHER" id="PTHR19818:SF139">
    <property type="entry name" value="PAIR-RULE PROTEIN ODD-PAIRED"/>
    <property type="match status" value="1"/>
</dbReference>
<dbReference type="GO" id="GO:0045944">
    <property type="term" value="P:positive regulation of transcription by RNA polymerase II"/>
    <property type="evidence" value="ECO:0007669"/>
    <property type="project" value="UniProtKB-ARBA"/>
</dbReference>
<evidence type="ECO:0000256" key="3">
    <source>
        <dbReference type="ARBA" id="ARBA00022723"/>
    </source>
</evidence>
<dbReference type="SMART" id="SM00355">
    <property type="entry name" value="ZnF_C2H2"/>
    <property type="match status" value="8"/>
</dbReference>
<feature type="domain" description="C2H2-type" evidence="13">
    <location>
        <begin position="52"/>
        <end position="79"/>
    </location>
</feature>
<keyword evidence="5 11" id="KW-0863">Zinc-finger</keyword>
<keyword evidence="9" id="KW-0804">Transcription</keyword>